<organism evidence="1">
    <name type="scientific">gut metagenome</name>
    <dbReference type="NCBI Taxonomy" id="749906"/>
    <lineage>
        <taxon>unclassified sequences</taxon>
        <taxon>metagenomes</taxon>
        <taxon>organismal metagenomes</taxon>
    </lineage>
</organism>
<gene>
    <name evidence="1" type="ORF">EVA_05702</name>
</gene>
<sequence>MGIAQPESLTQKFFGGCHAVEGFVVNLNSGFFLFVEPAAFALLQFVFELGIELVIVYWGGAVYGVLHLHTDKTAATATVGQQVAAVAGADKASDSW</sequence>
<accession>J9GTV8</accession>
<evidence type="ECO:0000313" key="1">
    <source>
        <dbReference type="EMBL" id="EJX06188.1"/>
    </source>
</evidence>
<reference evidence="1" key="1">
    <citation type="journal article" date="2012" name="PLoS ONE">
        <title>Gene sets for utilization of primary and secondary nutrition supplies in the distal gut of endangered iberian lynx.</title>
        <authorList>
            <person name="Alcaide M."/>
            <person name="Messina E."/>
            <person name="Richter M."/>
            <person name="Bargiela R."/>
            <person name="Peplies J."/>
            <person name="Huws S.A."/>
            <person name="Newbold C.J."/>
            <person name="Golyshin P.N."/>
            <person name="Simon M.A."/>
            <person name="Lopez G."/>
            <person name="Yakimov M.M."/>
            <person name="Ferrer M."/>
        </authorList>
    </citation>
    <scope>NUCLEOTIDE SEQUENCE</scope>
</reference>
<proteinExistence type="predicted"/>
<dbReference type="AlphaFoldDB" id="J9GTV8"/>
<name>J9GTV8_9ZZZZ</name>
<dbReference type="EMBL" id="AMCI01001233">
    <property type="protein sequence ID" value="EJX06188.1"/>
    <property type="molecule type" value="Genomic_DNA"/>
</dbReference>
<comment type="caution">
    <text evidence="1">The sequence shown here is derived from an EMBL/GenBank/DDBJ whole genome shotgun (WGS) entry which is preliminary data.</text>
</comment>
<protein>
    <submittedName>
        <fullName evidence="1">Membrane protein</fullName>
    </submittedName>
</protein>